<reference evidence="10 11" key="1">
    <citation type="submission" date="2019-10" db="EMBL/GenBank/DDBJ databases">
        <authorList>
            <person name="Palmer J.M."/>
        </authorList>
    </citation>
    <scope>NUCLEOTIDE SEQUENCE [LARGE SCALE GENOMIC DNA]</scope>
    <source>
        <strain evidence="10 11">TWF694</strain>
    </source>
</reference>
<proteinExistence type="inferred from homology"/>
<dbReference type="InterPro" id="IPR050786">
    <property type="entry name" value="EFG1_rRNA-proc"/>
</dbReference>
<feature type="compositionally biased region" description="Low complexity" evidence="9">
    <location>
        <begin position="123"/>
        <end position="135"/>
    </location>
</feature>
<name>A0AAV9WRH0_9PEZI</name>
<keyword evidence="8" id="KW-0539">Nucleus</keyword>
<evidence type="ECO:0000256" key="3">
    <source>
        <dbReference type="ARBA" id="ARBA00006916"/>
    </source>
</evidence>
<gene>
    <name evidence="10" type="primary">EFG1</name>
    <name evidence="10" type="ORF">TWF694_006162</name>
</gene>
<accession>A0AAV9WRH0</accession>
<feature type="region of interest" description="Disordered" evidence="9">
    <location>
        <begin position="1"/>
        <end position="69"/>
    </location>
</feature>
<keyword evidence="7" id="KW-0175">Coiled coil</keyword>
<comment type="subcellular location">
    <subcellularLocation>
        <location evidence="2">Nucleus</location>
        <location evidence="2">Nucleolus</location>
    </subcellularLocation>
</comment>
<dbReference type="GO" id="GO:0000462">
    <property type="term" value="P:maturation of SSU-rRNA from tricistronic rRNA transcript (SSU-rRNA, 5.8S rRNA, LSU-rRNA)"/>
    <property type="evidence" value="ECO:0007669"/>
    <property type="project" value="TreeGrafter"/>
</dbReference>
<evidence type="ECO:0000256" key="4">
    <source>
        <dbReference type="ARBA" id="ARBA00018689"/>
    </source>
</evidence>
<protein>
    <recommendedName>
        <fullName evidence="4">rRNA-processing protein EFG1</fullName>
    </recommendedName>
    <alternativeName>
        <fullName evidence="5">rRNA-processing protein efg1</fullName>
    </alternativeName>
</protein>
<dbReference type="GO" id="GO:0005730">
    <property type="term" value="C:nucleolus"/>
    <property type="evidence" value="ECO:0007669"/>
    <property type="project" value="UniProtKB-SubCell"/>
</dbReference>
<dbReference type="Proteomes" id="UP001365542">
    <property type="component" value="Unassembled WGS sequence"/>
</dbReference>
<evidence type="ECO:0000256" key="7">
    <source>
        <dbReference type="ARBA" id="ARBA00023054"/>
    </source>
</evidence>
<evidence type="ECO:0000256" key="8">
    <source>
        <dbReference type="ARBA" id="ARBA00023242"/>
    </source>
</evidence>
<dbReference type="AlphaFoldDB" id="A0AAV9WRH0"/>
<feature type="compositionally biased region" description="Basic and acidic residues" evidence="9">
    <location>
        <begin position="179"/>
        <end position="211"/>
    </location>
</feature>
<evidence type="ECO:0000256" key="5">
    <source>
        <dbReference type="ARBA" id="ARBA00019827"/>
    </source>
</evidence>
<dbReference type="GO" id="GO:0030688">
    <property type="term" value="C:preribosome, small subunit precursor"/>
    <property type="evidence" value="ECO:0007669"/>
    <property type="project" value="TreeGrafter"/>
</dbReference>
<comment type="caution">
    <text evidence="10">The sequence shown here is derived from an EMBL/GenBank/DDBJ whole genome shotgun (WGS) entry which is preliminary data.</text>
</comment>
<dbReference type="InterPro" id="IPR019310">
    <property type="entry name" value="Efg1"/>
</dbReference>
<dbReference type="PANTHER" id="PTHR33911:SF1">
    <property type="entry name" value="RRNA-PROCESSING PROTEIN EFG1"/>
    <property type="match status" value="1"/>
</dbReference>
<feature type="compositionally biased region" description="Basic and acidic residues" evidence="9">
    <location>
        <begin position="136"/>
        <end position="150"/>
    </location>
</feature>
<feature type="compositionally biased region" description="Low complexity" evidence="9">
    <location>
        <begin position="49"/>
        <end position="61"/>
    </location>
</feature>
<dbReference type="EMBL" id="JAVHJO010000019">
    <property type="protein sequence ID" value="KAK6523274.1"/>
    <property type="molecule type" value="Genomic_DNA"/>
</dbReference>
<evidence type="ECO:0000256" key="1">
    <source>
        <dbReference type="ARBA" id="ARBA00002773"/>
    </source>
</evidence>
<feature type="region of interest" description="Disordered" evidence="9">
    <location>
        <begin position="117"/>
        <end position="150"/>
    </location>
</feature>
<sequence>MSSIHPSRLQNIPQKKKKKLKPPKPQPASTSLTRAQLRKKIRDLTRLLSTPSTTSSSSSSTKGKLPATARIDTERALAAYKLELSSQQQSSKVTALQKRYHKVRFFERRKASRLLSRLHKQKLALSTSPSATTSKPGKEDGGDATEKELDDKIHQAEIDLNYIMHYPPLEKYISLYKPGTDKSTNEKRENIRKDIEQRMRGGTLERGDRLMEVNAAEGFGTSSSSSKKKRRQDEEEQEEEDEGSDGGFFE</sequence>
<evidence type="ECO:0000256" key="9">
    <source>
        <dbReference type="SAM" id="MobiDB-lite"/>
    </source>
</evidence>
<feature type="compositionally biased region" description="Acidic residues" evidence="9">
    <location>
        <begin position="234"/>
        <end position="244"/>
    </location>
</feature>
<evidence type="ECO:0000313" key="10">
    <source>
        <dbReference type="EMBL" id="KAK6523274.1"/>
    </source>
</evidence>
<evidence type="ECO:0000313" key="11">
    <source>
        <dbReference type="Proteomes" id="UP001365542"/>
    </source>
</evidence>
<feature type="region of interest" description="Disordered" evidence="9">
    <location>
        <begin position="177"/>
        <end position="250"/>
    </location>
</feature>
<feature type="compositionally biased region" description="Polar residues" evidence="9">
    <location>
        <begin position="1"/>
        <end position="12"/>
    </location>
</feature>
<comment type="similarity">
    <text evidence="3">Belongs to the EFG1 family.</text>
</comment>
<organism evidence="10 11">
    <name type="scientific">Orbilia ellipsospora</name>
    <dbReference type="NCBI Taxonomy" id="2528407"/>
    <lineage>
        <taxon>Eukaryota</taxon>
        <taxon>Fungi</taxon>
        <taxon>Dikarya</taxon>
        <taxon>Ascomycota</taxon>
        <taxon>Pezizomycotina</taxon>
        <taxon>Orbiliomycetes</taxon>
        <taxon>Orbiliales</taxon>
        <taxon>Orbiliaceae</taxon>
        <taxon>Orbilia</taxon>
    </lineage>
</organism>
<keyword evidence="6" id="KW-0698">rRNA processing</keyword>
<comment type="function">
    <text evidence="1">Involved in rRNA processing.</text>
</comment>
<keyword evidence="11" id="KW-1185">Reference proteome</keyword>
<evidence type="ECO:0000256" key="6">
    <source>
        <dbReference type="ARBA" id="ARBA00022552"/>
    </source>
</evidence>
<evidence type="ECO:0000256" key="2">
    <source>
        <dbReference type="ARBA" id="ARBA00004604"/>
    </source>
</evidence>
<dbReference type="PANTHER" id="PTHR33911">
    <property type="entry name" value="RRNA-PROCESSING PROTEIN EFG1"/>
    <property type="match status" value="1"/>
</dbReference>
<dbReference type="Pfam" id="PF10153">
    <property type="entry name" value="Efg1"/>
    <property type="match status" value="1"/>
</dbReference>